<protein>
    <submittedName>
        <fullName evidence="3">Porin</fullName>
    </submittedName>
</protein>
<feature type="signal peptide" evidence="2">
    <location>
        <begin position="1"/>
        <end position="25"/>
    </location>
</feature>
<name>A0A7Y0BM37_9SPHN</name>
<dbReference type="GO" id="GO:0008643">
    <property type="term" value="P:carbohydrate transport"/>
    <property type="evidence" value="ECO:0007669"/>
    <property type="project" value="InterPro"/>
</dbReference>
<dbReference type="RefSeq" id="WP_169492266.1">
    <property type="nucleotide sequence ID" value="NZ_JABBGM010000002.1"/>
</dbReference>
<sequence length="388" mass="40859">MKLRRAPIAASAMLACLALATPLRAADKPVELGAEVTVDVVGVAKGGADHRARVLSNVDLTAALDLEALAGWSGARAFVYVLDNHGLRPNDAAGKLEGVNNIEVPKAGTRLFEAWVEQDLGRGASLRVGLYDLNSEFYATDSSAVLMAPPFGIGSEFAATGRNGPSIFPCSALAARLYVPVGDDDAFIRFAVLGAKAQTLGDPGGIDLQFGDGLLFVGEVGEAKGSTRLTLGGWGYSRGSLNAYLIGPDGEPVRKPSFGAYAMFEHDLLARDDRKLTAFVRAGLSNKDAAPFRGALQTGVLLAPALAGRPDSLFSVGFHQSWTSRSFRAAGRANGMIPANEQGIEVTYADKILPWLALQPDVQWVRHPGGDERAPAGVILSLRTTASF</sequence>
<dbReference type="Pfam" id="PF04966">
    <property type="entry name" value="OprB"/>
    <property type="match status" value="1"/>
</dbReference>
<reference evidence="3 4" key="1">
    <citation type="submission" date="2020-04" db="EMBL/GenBank/DDBJ databases">
        <title>Novosphingobium sp. TW-4 isolated from soil.</title>
        <authorList>
            <person name="Dahal R.H."/>
            <person name="Chaudhary D.K."/>
        </authorList>
    </citation>
    <scope>NUCLEOTIDE SEQUENCE [LARGE SCALE GENOMIC DNA]</scope>
    <source>
        <strain evidence="3 4">TW-4</strain>
    </source>
</reference>
<keyword evidence="4" id="KW-1185">Reference proteome</keyword>
<dbReference type="InterPro" id="IPR038673">
    <property type="entry name" value="OprB_sf"/>
</dbReference>
<organism evidence="3 4">
    <name type="scientific">Novosphingobium olei</name>
    <dbReference type="NCBI Taxonomy" id="2728851"/>
    <lineage>
        <taxon>Bacteria</taxon>
        <taxon>Pseudomonadati</taxon>
        <taxon>Pseudomonadota</taxon>
        <taxon>Alphaproteobacteria</taxon>
        <taxon>Sphingomonadales</taxon>
        <taxon>Sphingomonadaceae</taxon>
        <taxon>Novosphingobium</taxon>
    </lineage>
</organism>
<feature type="chain" id="PRO_5031598691" evidence="2">
    <location>
        <begin position="26"/>
        <end position="388"/>
    </location>
</feature>
<dbReference type="InterPro" id="IPR007049">
    <property type="entry name" value="Carb-sel_porin_OprB"/>
</dbReference>
<dbReference type="PANTHER" id="PTHR37944">
    <property type="entry name" value="PORIN B"/>
    <property type="match status" value="1"/>
</dbReference>
<comment type="caution">
    <text evidence="3">The sequence shown here is derived from an EMBL/GenBank/DDBJ whole genome shotgun (WGS) entry which is preliminary data.</text>
</comment>
<dbReference type="GO" id="GO:0015288">
    <property type="term" value="F:porin activity"/>
    <property type="evidence" value="ECO:0007669"/>
    <property type="project" value="InterPro"/>
</dbReference>
<dbReference type="EMBL" id="JABBGM010000002">
    <property type="protein sequence ID" value="NML92997.1"/>
    <property type="molecule type" value="Genomic_DNA"/>
</dbReference>
<dbReference type="GO" id="GO:0016020">
    <property type="term" value="C:membrane"/>
    <property type="evidence" value="ECO:0007669"/>
    <property type="project" value="InterPro"/>
</dbReference>
<dbReference type="PROSITE" id="PS51257">
    <property type="entry name" value="PROKAR_LIPOPROTEIN"/>
    <property type="match status" value="1"/>
</dbReference>
<dbReference type="PANTHER" id="PTHR37944:SF1">
    <property type="entry name" value="PORIN B"/>
    <property type="match status" value="1"/>
</dbReference>
<dbReference type="AlphaFoldDB" id="A0A7Y0BM37"/>
<dbReference type="Gene3D" id="2.40.160.180">
    <property type="entry name" value="Carbohydrate-selective porin OprB"/>
    <property type="match status" value="1"/>
</dbReference>
<keyword evidence="2" id="KW-0732">Signal</keyword>
<evidence type="ECO:0000313" key="4">
    <source>
        <dbReference type="Proteomes" id="UP000583556"/>
    </source>
</evidence>
<comment type="similarity">
    <text evidence="1 2">Belongs to the OprB family.</text>
</comment>
<proteinExistence type="inferred from homology"/>
<evidence type="ECO:0000313" key="3">
    <source>
        <dbReference type="EMBL" id="NML92997.1"/>
    </source>
</evidence>
<gene>
    <name evidence="3" type="ORF">HHL27_04855</name>
</gene>
<dbReference type="Proteomes" id="UP000583556">
    <property type="component" value="Unassembled WGS sequence"/>
</dbReference>
<evidence type="ECO:0000256" key="1">
    <source>
        <dbReference type="ARBA" id="ARBA00008769"/>
    </source>
</evidence>
<evidence type="ECO:0000256" key="2">
    <source>
        <dbReference type="RuleBase" id="RU363072"/>
    </source>
</evidence>
<accession>A0A7Y0BM37</accession>
<dbReference type="InterPro" id="IPR052932">
    <property type="entry name" value="OprB_Porin"/>
</dbReference>